<keyword evidence="1" id="KW-0732">Signal</keyword>
<dbReference type="Proteomes" id="UP000257039">
    <property type="component" value="Unassembled WGS sequence"/>
</dbReference>
<name>A0A4P9VWD4_9GAMM</name>
<comment type="caution">
    <text evidence="2">The sequence shown here is derived from an EMBL/GenBank/DDBJ whole genome shotgun (WGS) entry which is preliminary data.</text>
</comment>
<gene>
    <name evidence="2" type="ORF">B9G39_23685</name>
</gene>
<dbReference type="AlphaFoldDB" id="A0A4P9VWD4"/>
<keyword evidence="3" id="KW-1185">Reference proteome</keyword>
<accession>A0A4P9VWD4</accession>
<proteinExistence type="predicted"/>
<reference evidence="2 3" key="1">
    <citation type="submission" date="2017-04" db="EMBL/GenBank/DDBJ databases">
        <title>Draft genome sequence of Zooshikella ganghwensis VG4 isolated from Red Sea sediments.</title>
        <authorList>
            <person name="Rehman Z."/>
            <person name="Alam I."/>
            <person name="Kamau A."/>
            <person name="Bajic V."/>
            <person name="Leiknes T."/>
        </authorList>
    </citation>
    <scope>NUCLEOTIDE SEQUENCE [LARGE SCALE GENOMIC DNA]</scope>
    <source>
        <strain evidence="2 3">VG4</strain>
    </source>
</reference>
<dbReference type="RefSeq" id="WP_094789008.1">
    <property type="nucleotide sequence ID" value="NZ_NDXW01000001.1"/>
</dbReference>
<dbReference type="EMBL" id="NDXW01000001">
    <property type="protein sequence ID" value="RDH46210.1"/>
    <property type="molecule type" value="Genomic_DNA"/>
</dbReference>
<feature type="signal peptide" evidence="1">
    <location>
        <begin position="1"/>
        <end position="19"/>
    </location>
</feature>
<protein>
    <submittedName>
        <fullName evidence="2">Uncharacterized protein</fullName>
    </submittedName>
</protein>
<sequence length="189" mass="21304">MRFGKLLIICACLVNSASADDAYLRLWNDSVTVAYNDVHKSFSELNKAAEECSVDTAINAEKVKPLLPKLDKEKIIFGLTYFNLTAYNSCVREHEANVLFALAALKELIDEGNENKELRGKVPQPVMDYLDGLPILISNASKEYYRVKTKYYLQLTDKEREQLESIPELKAGKYELMKSAKTLGLVSAE</sequence>
<feature type="chain" id="PRO_5020792778" evidence="1">
    <location>
        <begin position="20"/>
        <end position="189"/>
    </location>
</feature>
<evidence type="ECO:0000313" key="3">
    <source>
        <dbReference type="Proteomes" id="UP000257039"/>
    </source>
</evidence>
<evidence type="ECO:0000256" key="1">
    <source>
        <dbReference type="SAM" id="SignalP"/>
    </source>
</evidence>
<organism evidence="2 3">
    <name type="scientific">Zooshikella ganghwensis</name>
    <dbReference type="NCBI Taxonomy" id="202772"/>
    <lineage>
        <taxon>Bacteria</taxon>
        <taxon>Pseudomonadati</taxon>
        <taxon>Pseudomonadota</taxon>
        <taxon>Gammaproteobacteria</taxon>
        <taxon>Oceanospirillales</taxon>
        <taxon>Zooshikellaceae</taxon>
        <taxon>Zooshikella</taxon>
    </lineage>
</organism>
<evidence type="ECO:0000313" key="2">
    <source>
        <dbReference type="EMBL" id="RDH46210.1"/>
    </source>
</evidence>